<evidence type="ECO:0000313" key="2">
    <source>
        <dbReference type="Proteomes" id="UP000887540"/>
    </source>
</evidence>
<dbReference type="Gene3D" id="6.10.250.3120">
    <property type="match status" value="1"/>
</dbReference>
<feature type="region of interest" description="Disordered" evidence="1">
    <location>
        <begin position="173"/>
        <end position="298"/>
    </location>
</feature>
<dbReference type="Proteomes" id="UP000887540">
    <property type="component" value="Unplaced"/>
</dbReference>
<feature type="region of interest" description="Disordered" evidence="1">
    <location>
        <begin position="536"/>
        <end position="556"/>
    </location>
</feature>
<dbReference type="AlphaFoldDB" id="A0A914E1V5"/>
<reference evidence="3" key="1">
    <citation type="submission" date="2022-11" db="UniProtKB">
        <authorList>
            <consortium name="WormBaseParasite"/>
        </authorList>
    </citation>
    <scope>IDENTIFICATION</scope>
</reference>
<protein>
    <submittedName>
        <fullName evidence="3">ASD2 domain-containing protein</fullName>
    </submittedName>
</protein>
<accession>A0A914E1V5</accession>
<proteinExistence type="predicted"/>
<evidence type="ECO:0000256" key="1">
    <source>
        <dbReference type="SAM" id="MobiDB-lite"/>
    </source>
</evidence>
<name>A0A914E1V5_9BILA</name>
<dbReference type="WBParaSite" id="ACRNAN_scaffold513.g10092.t1">
    <property type="protein sequence ID" value="ACRNAN_scaffold513.g10092.t1"/>
    <property type="gene ID" value="ACRNAN_scaffold513.g10092"/>
</dbReference>
<feature type="compositionally biased region" description="Low complexity" evidence="1">
    <location>
        <begin position="22"/>
        <end position="39"/>
    </location>
</feature>
<evidence type="ECO:0000313" key="3">
    <source>
        <dbReference type="WBParaSite" id="ACRNAN_scaffold513.g10092.t1"/>
    </source>
</evidence>
<sequence length="556" mass="62077">MLHRSPSGAQRKIKQRREEKCQQQQRVVVNGLNHNNNNLATSPTAQATSIPGGGSSSSSSSIQQQKQPSASFSGSLAQVATSAIIPEDVDYRSLRESNDYRSILPDDCDDNDYLLPIQRVPNHSNSTNEYTGISLINTFEKPEPAERTLLPTDQRPQYSFSTVPTIQRPSHFEADQKPVNNHGNISTSGGSPTVANNITNTLNHHSNISSSFTSGKPTVEVHPMPAPRINSLPPSISPPDTLKKQPPPVPKKPAKLRRKFETVIGNDNSENENHGQHMTSSSSPPNGTLNSSFSSSSSSLAKPNIMSFNFASVSAAPSTESLHLLCASPSLVSLQNSLNHAYSNPQEHSREQLEELERRRLQSIESLSKKVANREQDRDMVDEEIQSNEQLRADIFAALSNHKSLLSRLEIHLVQSIRLVQLETRLQLQLEKLENANVNPEDADYIISRKRRTVEQLHDTKLLRTSHETRDAELDEELSHLLNDEQMKEWIFYKSTATKLHTERKQIEDRLSHVKAQLRSLLAMEPIVVTDQQHNSIEPFQSSNNNNVIQEPVSAN</sequence>
<feature type="region of interest" description="Disordered" evidence="1">
    <location>
        <begin position="1"/>
        <end position="74"/>
    </location>
</feature>
<feature type="compositionally biased region" description="Polar residues" evidence="1">
    <location>
        <begin position="276"/>
        <end position="290"/>
    </location>
</feature>
<feature type="compositionally biased region" description="Polar residues" evidence="1">
    <location>
        <begin position="178"/>
        <end position="216"/>
    </location>
</feature>
<feature type="compositionally biased region" description="Low complexity" evidence="1">
    <location>
        <begin position="56"/>
        <end position="71"/>
    </location>
</feature>
<keyword evidence="2" id="KW-1185">Reference proteome</keyword>
<organism evidence="2 3">
    <name type="scientific">Acrobeloides nanus</name>
    <dbReference type="NCBI Taxonomy" id="290746"/>
    <lineage>
        <taxon>Eukaryota</taxon>
        <taxon>Metazoa</taxon>
        <taxon>Ecdysozoa</taxon>
        <taxon>Nematoda</taxon>
        <taxon>Chromadorea</taxon>
        <taxon>Rhabditida</taxon>
        <taxon>Tylenchina</taxon>
        <taxon>Cephalobomorpha</taxon>
        <taxon>Cephaloboidea</taxon>
        <taxon>Cephalobidae</taxon>
        <taxon>Acrobeloides</taxon>
    </lineage>
</organism>